<evidence type="ECO:0000256" key="2">
    <source>
        <dbReference type="ARBA" id="ARBA00023002"/>
    </source>
</evidence>
<evidence type="ECO:0000256" key="1">
    <source>
        <dbReference type="ARBA" id="ARBA00009570"/>
    </source>
</evidence>
<accession>A0ABW3C8R2</accession>
<dbReference type="PANTHER" id="PTHR41534">
    <property type="entry name" value="BLR3401 PROTEIN"/>
    <property type="match status" value="1"/>
</dbReference>
<dbReference type="Proteomes" id="UP001597124">
    <property type="component" value="Unassembled WGS sequence"/>
</dbReference>
<dbReference type="GO" id="GO:0051213">
    <property type="term" value="F:dioxygenase activity"/>
    <property type="evidence" value="ECO:0007669"/>
    <property type="project" value="UniProtKB-KW"/>
</dbReference>
<dbReference type="CDD" id="cd00667">
    <property type="entry name" value="ring_hydroxylating_dioxygenases_beta"/>
    <property type="match status" value="1"/>
</dbReference>
<name>A0ABW3C8R2_SPHXN</name>
<dbReference type="SUPFAM" id="SSF54427">
    <property type="entry name" value="NTF2-like"/>
    <property type="match status" value="1"/>
</dbReference>
<dbReference type="RefSeq" id="WP_381493447.1">
    <property type="nucleotide sequence ID" value="NZ_JBHTIK010000014.1"/>
</dbReference>
<proteinExistence type="inferred from homology"/>
<dbReference type="NCBIfam" id="NF007479">
    <property type="entry name" value="PRK10069.1"/>
    <property type="match status" value="1"/>
</dbReference>
<reference evidence="4" key="1">
    <citation type="journal article" date="2019" name="Int. J. Syst. Evol. Microbiol.">
        <title>The Global Catalogue of Microorganisms (GCM) 10K type strain sequencing project: providing services to taxonomists for standard genome sequencing and annotation.</title>
        <authorList>
            <consortium name="The Broad Institute Genomics Platform"/>
            <consortium name="The Broad Institute Genome Sequencing Center for Infectious Disease"/>
            <person name="Wu L."/>
            <person name="Ma J."/>
        </authorList>
    </citation>
    <scope>NUCLEOTIDE SEQUENCE [LARGE SCALE GENOMIC DNA]</scope>
    <source>
        <strain evidence="4">CCUG 52537</strain>
    </source>
</reference>
<dbReference type="InterPro" id="IPR032710">
    <property type="entry name" value="NTF2-like_dom_sf"/>
</dbReference>
<evidence type="ECO:0000313" key="4">
    <source>
        <dbReference type="Proteomes" id="UP001597124"/>
    </source>
</evidence>
<dbReference type="Pfam" id="PF00866">
    <property type="entry name" value="Ring_hydroxyl_B"/>
    <property type="match status" value="1"/>
</dbReference>
<comment type="similarity">
    <text evidence="1">Belongs to the bacterial ring-hydroxylating dioxygenase beta subunit family.</text>
</comment>
<keyword evidence="3" id="KW-0223">Dioxygenase</keyword>
<gene>
    <name evidence="3" type="ORF">ACFQ00_16710</name>
</gene>
<dbReference type="Gene3D" id="3.10.450.50">
    <property type="match status" value="1"/>
</dbReference>
<dbReference type="InterPro" id="IPR000391">
    <property type="entry name" value="Rng_hydr_dOase-bsu"/>
</dbReference>
<sequence>MRNYLPELRSEIETFLFHEAKLLDELRFEEWLALFAEDARYWMPIAETLEHDDHRNPAEGEWALVEETKAFLVKRYERLKSGMAHSEQPRSRTRHCVSNVLVEAADGGVTAHSNFITFQGRRDRQGDFFVGSRQDLLRRTDYGWLIAERRVFLAQRVLPRAISVFL</sequence>
<dbReference type="EMBL" id="JBHTIK010000014">
    <property type="protein sequence ID" value="MFD0849979.1"/>
    <property type="molecule type" value="Genomic_DNA"/>
</dbReference>
<keyword evidence="2" id="KW-0560">Oxidoreductase</keyword>
<protein>
    <submittedName>
        <fullName evidence="3">Aromatic-ring-hydroxylating dioxygenase subunit beta</fullName>
    </submittedName>
</protein>
<comment type="caution">
    <text evidence="3">The sequence shown here is derived from an EMBL/GenBank/DDBJ whole genome shotgun (WGS) entry which is preliminary data.</text>
</comment>
<evidence type="ECO:0000313" key="3">
    <source>
        <dbReference type="EMBL" id="MFD0849979.1"/>
    </source>
</evidence>
<keyword evidence="4" id="KW-1185">Reference proteome</keyword>
<dbReference type="PANTHER" id="PTHR41534:SF2">
    <property type="entry name" value="3-PHENYLPROPIONATE_CINNAMIC ACID DIOXYGENASE SUBUNIT BETA"/>
    <property type="match status" value="1"/>
</dbReference>
<organism evidence="3 4">
    <name type="scientific">Sphingosinicella xenopeptidilytica</name>
    <dbReference type="NCBI Taxonomy" id="364098"/>
    <lineage>
        <taxon>Bacteria</taxon>
        <taxon>Pseudomonadati</taxon>
        <taxon>Pseudomonadota</taxon>
        <taxon>Alphaproteobacteria</taxon>
        <taxon>Sphingomonadales</taxon>
        <taxon>Sphingosinicellaceae</taxon>
        <taxon>Sphingosinicella</taxon>
    </lineage>
</organism>